<dbReference type="InterPro" id="IPR036760">
    <property type="entry name" value="SspB-like_sf"/>
</dbReference>
<gene>
    <name evidence="2" type="ORF">FRZ44_11850</name>
</gene>
<reference evidence="2 3" key="1">
    <citation type="submission" date="2019-08" db="EMBL/GenBank/DDBJ databases">
        <title>Hyperibacter terrae gen. nov., sp. nov. and Hyperibacter viscosus sp. nov., two new members in the family Rhodospirillaceae isolated from the rhizosphere of Hypericum perforatum.</title>
        <authorList>
            <person name="Noviana Z."/>
        </authorList>
    </citation>
    <scope>NUCLEOTIDE SEQUENCE [LARGE SCALE GENOMIC DNA]</scope>
    <source>
        <strain evidence="2 3">R5913</strain>
    </source>
</reference>
<protein>
    <recommendedName>
        <fullName evidence="4">Stringent starvation protein B</fullName>
    </recommendedName>
</protein>
<name>A0A5J6MME6_9PROT</name>
<feature type="region of interest" description="Disordered" evidence="1">
    <location>
        <begin position="120"/>
        <end position="156"/>
    </location>
</feature>
<evidence type="ECO:0000256" key="1">
    <source>
        <dbReference type="SAM" id="MobiDB-lite"/>
    </source>
</evidence>
<dbReference type="InterPro" id="IPR007481">
    <property type="entry name" value="SspB"/>
</dbReference>
<dbReference type="KEGG" id="htq:FRZ44_11850"/>
<dbReference type="SUPFAM" id="SSF101738">
    <property type="entry name" value="SspB-like"/>
    <property type="match status" value="1"/>
</dbReference>
<proteinExistence type="predicted"/>
<accession>A0A5J6MME6</accession>
<dbReference type="OrthoDB" id="9800412at2"/>
<dbReference type="AlphaFoldDB" id="A0A5J6MME6"/>
<organism evidence="2 3">
    <name type="scientific">Hypericibacter terrae</name>
    <dbReference type="NCBI Taxonomy" id="2602015"/>
    <lineage>
        <taxon>Bacteria</taxon>
        <taxon>Pseudomonadati</taxon>
        <taxon>Pseudomonadota</taxon>
        <taxon>Alphaproteobacteria</taxon>
        <taxon>Rhodospirillales</taxon>
        <taxon>Dongiaceae</taxon>
        <taxon>Hypericibacter</taxon>
    </lineage>
</organism>
<dbReference type="Proteomes" id="UP000326202">
    <property type="component" value="Chromosome"/>
</dbReference>
<dbReference type="Gene3D" id="2.30.30.220">
    <property type="entry name" value="SspB-like"/>
    <property type="match status" value="1"/>
</dbReference>
<sequence>MAEDFLRYEEMVETALRDVVRRSLALVAERGLPGAHHFYITFRTDRPDVLIPTRLRQQYPKEMTIVVQHQFWGLEVDRETLRITLSFNNQQERLVIPFAALTAFADPSCKFGLQFEARPGNGNEASAERSIAPQPRTGVPAPAPAPASAPADAKGAEVVTLDAFRKK</sequence>
<evidence type="ECO:0008006" key="4">
    <source>
        <dbReference type="Google" id="ProtNLM"/>
    </source>
</evidence>
<dbReference type="Pfam" id="PF04386">
    <property type="entry name" value="SspB"/>
    <property type="match status" value="1"/>
</dbReference>
<dbReference type="RefSeq" id="WP_151176314.1">
    <property type="nucleotide sequence ID" value="NZ_CP042906.1"/>
</dbReference>
<evidence type="ECO:0000313" key="3">
    <source>
        <dbReference type="Proteomes" id="UP000326202"/>
    </source>
</evidence>
<evidence type="ECO:0000313" key="2">
    <source>
        <dbReference type="EMBL" id="QEX15896.1"/>
    </source>
</evidence>
<keyword evidence="3" id="KW-1185">Reference proteome</keyword>
<dbReference type="EMBL" id="CP042906">
    <property type="protein sequence ID" value="QEX15896.1"/>
    <property type="molecule type" value="Genomic_DNA"/>
</dbReference>